<proteinExistence type="inferred from homology"/>
<evidence type="ECO:0000256" key="3">
    <source>
        <dbReference type="ARBA" id="ARBA00022475"/>
    </source>
</evidence>
<feature type="compositionally biased region" description="Low complexity" evidence="7">
    <location>
        <begin position="803"/>
        <end position="820"/>
    </location>
</feature>
<keyword evidence="5" id="KW-0777">Teichoic acid biosynthesis</keyword>
<evidence type="ECO:0000256" key="6">
    <source>
        <dbReference type="ARBA" id="ARBA00023136"/>
    </source>
</evidence>
<dbReference type="EMBL" id="BNCD01000005">
    <property type="protein sequence ID" value="GHH76310.1"/>
    <property type="molecule type" value="Genomic_DNA"/>
</dbReference>
<dbReference type="CDD" id="cd00761">
    <property type="entry name" value="Glyco_tranf_GTA_type"/>
    <property type="match status" value="1"/>
</dbReference>
<dbReference type="GO" id="GO:0005886">
    <property type="term" value="C:plasma membrane"/>
    <property type="evidence" value="ECO:0007669"/>
    <property type="project" value="UniProtKB-SubCell"/>
</dbReference>
<dbReference type="InterPro" id="IPR007554">
    <property type="entry name" value="Glycerophosphate_synth"/>
</dbReference>
<feature type="region of interest" description="Disordered" evidence="7">
    <location>
        <begin position="47"/>
        <end position="69"/>
    </location>
</feature>
<dbReference type="SUPFAM" id="SSF53756">
    <property type="entry name" value="UDP-Glycosyltransferase/glycogen phosphorylase"/>
    <property type="match status" value="1"/>
</dbReference>
<feature type="domain" description="Glycosyltransferase 2-like" evidence="8">
    <location>
        <begin position="25"/>
        <end position="158"/>
    </location>
</feature>
<dbReference type="InterPro" id="IPR001173">
    <property type="entry name" value="Glyco_trans_2-like"/>
</dbReference>
<keyword evidence="6" id="KW-0472">Membrane</keyword>
<reference evidence="9" key="1">
    <citation type="journal article" date="2014" name="Int. J. Syst. Evol. Microbiol.">
        <title>Complete genome sequence of Corynebacterium casei LMG S-19264T (=DSM 44701T), isolated from a smear-ripened cheese.</title>
        <authorList>
            <consortium name="US DOE Joint Genome Institute (JGI-PGF)"/>
            <person name="Walter F."/>
            <person name="Albersmeier A."/>
            <person name="Kalinowski J."/>
            <person name="Ruckert C."/>
        </authorList>
    </citation>
    <scope>NUCLEOTIDE SEQUENCE</scope>
    <source>
        <strain evidence="9">JCM 5069</strain>
    </source>
</reference>
<dbReference type="InterPro" id="IPR043149">
    <property type="entry name" value="TagF_N"/>
</dbReference>
<dbReference type="Pfam" id="PF00535">
    <property type="entry name" value="Glycos_transf_2"/>
    <property type="match status" value="1"/>
</dbReference>
<keyword evidence="4 9" id="KW-0808">Transferase</keyword>
<dbReference type="GO" id="GO:0019350">
    <property type="term" value="P:teichoic acid biosynthetic process"/>
    <property type="evidence" value="ECO:0007669"/>
    <property type="project" value="UniProtKB-KW"/>
</dbReference>
<evidence type="ECO:0000256" key="5">
    <source>
        <dbReference type="ARBA" id="ARBA00022944"/>
    </source>
</evidence>
<comment type="caution">
    <text evidence="9">The sequence shown here is derived from an EMBL/GenBank/DDBJ whole genome shotgun (WGS) entry which is preliminary data.</text>
</comment>
<dbReference type="RefSeq" id="WP_189930744.1">
    <property type="nucleotide sequence ID" value="NZ_BNCD01000005.1"/>
</dbReference>
<feature type="compositionally biased region" description="Pro residues" evidence="7">
    <location>
        <begin position="790"/>
        <end position="802"/>
    </location>
</feature>
<dbReference type="GO" id="GO:0047355">
    <property type="term" value="F:CDP-glycerol glycerophosphotransferase activity"/>
    <property type="evidence" value="ECO:0007669"/>
    <property type="project" value="InterPro"/>
</dbReference>
<organism evidence="9 10">
    <name type="scientific">Streptomyces sulfonofaciens</name>
    <dbReference type="NCBI Taxonomy" id="68272"/>
    <lineage>
        <taxon>Bacteria</taxon>
        <taxon>Bacillati</taxon>
        <taxon>Actinomycetota</taxon>
        <taxon>Actinomycetes</taxon>
        <taxon>Kitasatosporales</taxon>
        <taxon>Streptomycetaceae</taxon>
        <taxon>Streptomyces</taxon>
    </lineage>
</organism>
<dbReference type="InterPro" id="IPR051612">
    <property type="entry name" value="Teichoic_Acid_Biosynth"/>
</dbReference>
<dbReference type="Pfam" id="PF04464">
    <property type="entry name" value="Glyphos_transf"/>
    <property type="match status" value="1"/>
</dbReference>
<dbReference type="Proteomes" id="UP000603708">
    <property type="component" value="Unassembled WGS sequence"/>
</dbReference>
<evidence type="ECO:0000256" key="1">
    <source>
        <dbReference type="ARBA" id="ARBA00004202"/>
    </source>
</evidence>
<keyword evidence="3" id="KW-1003">Cell membrane</keyword>
<gene>
    <name evidence="9" type="ORF">GCM10018793_21700</name>
</gene>
<reference evidence="9" key="2">
    <citation type="submission" date="2020-09" db="EMBL/GenBank/DDBJ databases">
        <authorList>
            <person name="Sun Q."/>
            <person name="Ohkuma M."/>
        </authorList>
    </citation>
    <scope>NUCLEOTIDE SEQUENCE</scope>
    <source>
        <strain evidence="9">JCM 5069</strain>
    </source>
</reference>
<dbReference type="PANTHER" id="PTHR37316">
    <property type="entry name" value="TEICHOIC ACID GLYCEROL-PHOSPHATE PRIMASE"/>
    <property type="match status" value="1"/>
</dbReference>
<comment type="similarity">
    <text evidence="2">Belongs to the CDP-glycerol glycerophosphotransferase family.</text>
</comment>
<comment type="subcellular location">
    <subcellularLocation>
        <location evidence="1">Cell membrane</location>
        <topology evidence="1">Peripheral membrane protein</topology>
    </subcellularLocation>
</comment>
<name>A0A919G1E7_9ACTN</name>
<feature type="region of interest" description="Disordered" evidence="7">
    <location>
        <begin position="775"/>
        <end position="831"/>
    </location>
</feature>
<dbReference type="Gene3D" id="3.90.550.10">
    <property type="entry name" value="Spore Coat Polysaccharide Biosynthesis Protein SpsA, Chain A"/>
    <property type="match status" value="1"/>
</dbReference>
<dbReference type="PANTHER" id="PTHR37316:SF3">
    <property type="entry name" value="TEICHOIC ACID GLYCEROL-PHOSPHATE TRANSFERASE"/>
    <property type="match status" value="1"/>
</dbReference>
<dbReference type="AlphaFoldDB" id="A0A919G1E7"/>
<evidence type="ECO:0000256" key="7">
    <source>
        <dbReference type="SAM" id="MobiDB-lite"/>
    </source>
</evidence>
<dbReference type="Gene3D" id="3.40.50.12580">
    <property type="match status" value="1"/>
</dbReference>
<protein>
    <submittedName>
        <fullName evidence="9">Glycosyl transferase family A</fullName>
    </submittedName>
</protein>
<evidence type="ECO:0000256" key="2">
    <source>
        <dbReference type="ARBA" id="ARBA00010488"/>
    </source>
</evidence>
<dbReference type="SUPFAM" id="SSF53448">
    <property type="entry name" value="Nucleotide-diphospho-sugar transferases"/>
    <property type="match status" value="1"/>
</dbReference>
<keyword evidence="10" id="KW-1185">Reference proteome</keyword>
<evidence type="ECO:0000313" key="9">
    <source>
        <dbReference type="EMBL" id="GHH76310.1"/>
    </source>
</evidence>
<dbReference type="InterPro" id="IPR043148">
    <property type="entry name" value="TagF_C"/>
</dbReference>
<dbReference type="Gene3D" id="3.40.50.11820">
    <property type="match status" value="1"/>
</dbReference>
<accession>A0A919G1E7</accession>
<dbReference type="InterPro" id="IPR029044">
    <property type="entry name" value="Nucleotide-diphossugar_trans"/>
</dbReference>
<evidence type="ECO:0000256" key="4">
    <source>
        <dbReference type="ARBA" id="ARBA00022679"/>
    </source>
</evidence>
<evidence type="ECO:0000259" key="8">
    <source>
        <dbReference type="Pfam" id="PF00535"/>
    </source>
</evidence>
<sequence length="831" mass="89424">MPESSSPAVPPAVPSDVPLPAPRFSVIVPGHGVAGRLAQTLDSVLGQRLDPSRPAGAPGRDGAGHGAGDTAAPAVEVIAVCAAADSLDACVAERLARRDARVRPVWSPPEAGLSGARNTGLTAARGDYVLFLDGDDTLAPGALHAVEARLRRTGDVDVLYLGHERVHWWKGPQPGDSPGAEQLAHAPEGAFAPEEAPALTGTALPAWSAVHRRAFLAAHSLAFPAGFYTDIGWGGLELLAARRVAVLPRVCVRHLLRRQGSRLRQPGEHHFDLLDQVDLVLTRARRGPRGTAHALTAARLHALFAELTAQMLRTAAAAPILLPDGAGRLFFERAGELYRRHRPIGFHPPLGRLGVQHRLLATGSYRAFAALRGARRGARRAARGAASSATRVRAHRRRHHALYQAALRRPVDENLAVYCAYWGRGYACNPAAVHAAARRLAPHIRSVFLVTEDAVDRMPEGVEHAVLGTPRSWELLARAKYLINNANFAGAVVKRPGTVHLQTQHGTPLKKMGIEQAEYPVVAAQSGSFGGLLSRVDRWDFNLSSNRHSSEVWEREFPAGYEMLEYGYPRNDVYQSASAADVARIRRELGVPEDRTAILYAPTHRDYRTAFRAHLDLEAFCAAAGEEFVVLLRAHYFYEDDGPGPGGPPGGGRVIDVTGHRSAEEVCLAADALVTDYSSIMFDYANLDRPIVVYADDWDVYRETRGVTFDLMAHPPGPVAGTEEELAGIFRDGSWAGPRSTELRGRFRERFCTFDDGHAAERVVRRVLLGEPPGALPPLVPLAERTPAPAARPAPRSHPGPGPGADRPQAGAAPGAGARPPAVPAPTTEKS</sequence>
<evidence type="ECO:0000313" key="10">
    <source>
        <dbReference type="Proteomes" id="UP000603708"/>
    </source>
</evidence>